<feature type="region of interest" description="Disordered" evidence="1">
    <location>
        <begin position="1"/>
        <end position="27"/>
    </location>
</feature>
<sequence>MKTKHKLNYGIRVGFREGPSGPSKKDDLLQQKTADNVRSILNQRSKAQCPSAMLSVEIPSLQSEIARLKAHIAGLTAQQMAPSPRNLMRSTRL</sequence>
<organism evidence="2 3">
    <name type="scientific">Romanomermis culicivorax</name>
    <name type="common">Nematode worm</name>
    <dbReference type="NCBI Taxonomy" id="13658"/>
    <lineage>
        <taxon>Eukaryota</taxon>
        <taxon>Metazoa</taxon>
        <taxon>Ecdysozoa</taxon>
        <taxon>Nematoda</taxon>
        <taxon>Enoplea</taxon>
        <taxon>Dorylaimia</taxon>
        <taxon>Mermithida</taxon>
        <taxon>Mermithoidea</taxon>
        <taxon>Mermithidae</taxon>
        <taxon>Romanomermis</taxon>
    </lineage>
</organism>
<dbReference type="Proteomes" id="UP000887565">
    <property type="component" value="Unplaced"/>
</dbReference>
<keyword evidence="2" id="KW-1185">Reference proteome</keyword>
<protein>
    <submittedName>
        <fullName evidence="3">Uncharacterized protein</fullName>
    </submittedName>
</protein>
<name>A0A915IGG3_ROMCU</name>
<evidence type="ECO:0000313" key="2">
    <source>
        <dbReference type="Proteomes" id="UP000887565"/>
    </source>
</evidence>
<evidence type="ECO:0000313" key="3">
    <source>
        <dbReference type="WBParaSite" id="nRc.2.0.1.t13286-RA"/>
    </source>
</evidence>
<evidence type="ECO:0000256" key="1">
    <source>
        <dbReference type="SAM" id="MobiDB-lite"/>
    </source>
</evidence>
<reference evidence="3" key="1">
    <citation type="submission" date="2022-11" db="UniProtKB">
        <authorList>
            <consortium name="WormBaseParasite"/>
        </authorList>
    </citation>
    <scope>IDENTIFICATION</scope>
</reference>
<dbReference type="AlphaFoldDB" id="A0A915IGG3"/>
<accession>A0A915IGG3</accession>
<proteinExistence type="predicted"/>
<dbReference type="WBParaSite" id="nRc.2.0.1.t13286-RA">
    <property type="protein sequence ID" value="nRc.2.0.1.t13286-RA"/>
    <property type="gene ID" value="nRc.2.0.1.g13286"/>
</dbReference>